<gene>
    <name evidence="2" type="ORF">EBB54_22860</name>
</gene>
<dbReference type="Proteomes" id="UP000274920">
    <property type="component" value="Unassembled WGS sequence"/>
</dbReference>
<dbReference type="EMBL" id="RHJS01000002">
    <property type="protein sequence ID" value="RRK33881.1"/>
    <property type="molecule type" value="Genomic_DNA"/>
</dbReference>
<evidence type="ECO:0000313" key="2">
    <source>
        <dbReference type="EMBL" id="RRK33881.1"/>
    </source>
</evidence>
<protein>
    <submittedName>
        <fullName evidence="2">Uncharacterized protein</fullName>
    </submittedName>
</protein>
<sequence>MQNANLLPAPHIENNISAKGTVGALCQPPDERKGAGAMVTYSDLFQFVIMLCAVITLVIYIKRKK</sequence>
<name>A0A3R8L2Y6_9FIRM</name>
<evidence type="ECO:0000256" key="1">
    <source>
        <dbReference type="SAM" id="Phobius"/>
    </source>
</evidence>
<keyword evidence="1" id="KW-1133">Transmembrane helix</keyword>
<reference evidence="2" key="1">
    <citation type="submission" date="2018-10" db="EMBL/GenBank/DDBJ databases">
        <title>Schaedlerella arabinophila gen. nov. sp. nov., isolated from the mouse intestinal tract and comparative analysis with the genome of the closely related altered Schaedler flora strain ASF502.</title>
        <authorList>
            <person name="Miyake S."/>
            <person name="Soh M."/>
            <person name="Seedorf H."/>
        </authorList>
    </citation>
    <scope>NUCLEOTIDE SEQUENCE [LARGE SCALE GENOMIC DNA]</scope>
    <source>
        <strain evidence="2">DSM 106076</strain>
    </source>
</reference>
<organism evidence="2 3">
    <name type="scientific">Schaedlerella arabinosiphila</name>
    <dbReference type="NCBI Taxonomy" id="2044587"/>
    <lineage>
        <taxon>Bacteria</taxon>
        <taxon>Bacillati</taxon>
        <taxon>Bacillota</taxon>
        <taxon>Clostridia</taxon>
        <taxon>Lachnospirales</taxon>
        <taxon>Lachnospiraceae</taxon>
        <taxon>Schaedlerella</taxon>
    </lineage>
</organism>
<keyword evidence="1" id="KW-0812">Transmembrane</keyword>
<keyword evidence="3" id="KW-1185">Reference proteome</keyword>
<accession>A0A3R8L2Y6</accession>
<comment type="caution">
    <text evidence="2">The sequence shown here is derived from an EMBL/GenBank/DDBJ whole genome shotgun (WGS) entry which is preliminary data.</text>
</comment>
<feature type="transmembrane region" description="Helical" evidence="1">
    <location>
        <begin position="44"/>
        <end position="61"/>
    </location>
</feature>
<evidence type="ECO:0000313" key="3">
    <source>
        <dbReference type="Proteomes" id="UP000274920"/>
    </source>
</evidence>
<keyword evidence="1" id="KW-0472">Membrane</keyword>
<proteinExistence type="predicted"/>
<dbReference type="AlphaFoldDB" id="A0A3R8L2Y6"/>